<proteinExistence type="predicted"/>
<dbReference type="AlphaFoldDB" id="A0A8S1PV42"/>
<organism evidence="1 2">
    <name type="scientific">Paramecium sonneborni</name>
    <dbReference type="NCBI Taxonomy" id="65129"/>
    <lineage>
        <taxon>Eukaryota</taxon>
        <taxon>Sar</taxon>
        <taxon>Alveolata</taxon>
        <taxon>Ciliophora</taxon>
        <taxon>Intramacronucleata</taxon>
        <taxon>Oligohymenophorea</taxon>
        <taxon>Peniculida</taxon>
        <taxon>Parameciidae</taxon>
        <taxon>Paramecium</taxon>
    </lineage>
</organism>
<protein>
    <submittedName>
        <fullName evidence="1">Uncharacterized protein</fullName>
    </submittedName>
</protein>
<evidence type="ECO:0000313" key="2">
    <source>
        <dbReference type="Proteomes" id="UP000692954"/>
    </source>
</evidence>
<name>A0A8S1PV42_9CILI</name>
<dbReference type="EMBL" id="CAJJDN010000086">
    <property type="protein sequence ID" value="CAD8106439.1"/>
    <property type="molecule type" value="Genomic_DNA"/>
</dbReference>
<reference evidence="1" key="1">
    <citation type="submission" date="2021-01" db="EMBL/GenBank/DDBJ databases">
        <authorList>
            <consortium name="Genoscope - CEA"/>
            <person name="William W."/>
        </authorList>
    </citation>
    <scope>NUCLEOTIDE SEQUENCE</scope>
</reference>
<sequence>MSQIERKQTHTAKIELKKTAENLDCKIMNFINYFNNGKKRQQIFARTDRAIRDESEIC</sequence>
<gene>
    <name evidence="1" type="ORF">PSON_ATCC_30995.1.T0860210</name>
</gene>
<keyword evidence="2" id="KW-1185">Reference proteome</keyword>
<evidence type="ECO:0000313" key="1">
    <source>
        <dbReference type="EMBL" id="CAD8106439.1"/>
    </source>
</evidence>
<accession>A0A8S1PV42</accession>
<dbReference type="Proteomes" id="UP000692954">
    <property type="component" value="Unassembled WGS sequence"/>
</dbReference>
<comment type="caution">
    <text evidence="1">The sequence shown here is derived from an EMBL/GenBank/DDBJ whole genome shotgun (WGS) entry which is preliminary data.</text>
</comment>